<dbReference type="InterPro" id="IPR052899">
    <property type="entry name" value="Class-I_DAHP_synthase"/>
</dbReference>
<proteinExistence type="predicted"/>
<dbReference type="Pfam" id="PF18152">
    <property type="entry name" value="DAHP_snth_FXD"/>
    <property type="match status" value="1"/>
</dbReference>
<dbReference type="InterPro" id="IPR041071">
    <property type="entry name" value="DAHP_snth_FXD"/>
</dbReference>
<evidence type="ECO:0000313" key="4">
    <source>
        <dbReference type="EMBL" id="TWU58857.1"/>
    </source>
</evidence>
<dbReference type="EMBL" id="SJPW01000002">
    <property type="protein sequence ID" value="TWU58857.1"/>
    <property type="molecule type" value="Genomic_DNA"/>
</dbReference>
<name>A0A5C6FDT7_9BACT</name>
<dbReference type="SUPFAM" id="SSF51569">
    <property type="entry name" value="Aldolase"/>
    <property type="match status" value="1"/>
</dbReference>
<dbReference type="PANTHER" id="PTHR43018">
    <property type="entry name" value="PHOSPHO-2-DEHYDRO-3-DEOXYHEPTONATE ALDOLASE"/>
    <property type="match status" value="1"/>
</dbReference>
<accession>A0A5C6FDT7</accession>
<dbReference type="InterPro" id="IPR013785">
    <property type="entry name" value="Aldolase_TIM"/>
</dbReference>
<keyword evidence="1 4" id="KW-0808">Transferase</keyword>
<dbReference type="NCBIfam" id="NF009239">
    <property type="entry name" value="PRK12595.1"/>
    <property type="match status" value="1"/>
</dbReference>
<dbReference type="InterPro" id="IPR006218">
    <property type="entry name" value="DAHP1/KDSA"/>
</dbReference>
<keyword evidence="5" id="KW-1185">Reference proteome</keyword>
<dbReference type="GO" id="GO:0003849">
    <property type="term" value="F:3-deoxy-7-phosphoheptulonate synthase activity"/>
    <property type="evidence" value="ECO:0007669"/>
    <property type="project" value="UniProtKB-EC"/>
</dbReference>
<dbReference type="GO" id="GO:0016832">
    <property type="term" value="F:aldehyde-lyase activity"/>
    <property type="evidence" value="ECO:0007669"/>
    <property type="project" value="InterPro"/>
</dbReference>
<evidence type="ECO:0000313" key="5">
    <source>
        <dbReference type="Proteomes" id="UP000318288"/>
    </source>
</evidence>
<dbReference type="Gene3D" id="3.30.70.1140">
    <property type="entry name" value="Phospho-2-dehydro-3-deoxyheptonate aldolase, domain 1"/>
    <property type="match status" value="1"/>
</dbReference>
<evidence type="ECO:0000259" key="2">
    <source>
        <dbReference type="Pfam" id="PF00793"/>
    </source>
</evidence>
<organism evidence="4 5">
    <name type="scientific">Rubripirellula tenax</name>
    <dbReference type="NCBI Taxonomy" id="2528015"/>
    <lineage>
        <taxon>Bacteria</taxon>
        <taxon>Pseudomonadati</taxon>
        <taxon>Planctomycetota</taxon>
        <taxon>Planctomycetia</taxon>
        <taxon>Pirellulales</taxon>
        <taxon>Pirellulaceae</taxon>
        <taxon>Rubripirellula</taxon>
    </lineage>
</organism>
<dbReference type="Proteomes" id="UP000318288">
    <property type="component" value="Unassembled WGS sequence"/>
</dbReference>
<dbReference type="PANTHER" id="PTHR43018:SF2">
    <property type="entry name" value="PHOSPHO-2-DEHYDRO-3-DEOXYHEPTONATE ALDOLASE"/>
    <property type="match status" value="1"/>
</dbReference>
<feature type="domain" description="DAHP synthase ferredoxin-like" evidence="3">
    <location>
        <begin position="1"/>
        <end position="66"/>
    </location>
</feature>
<comment type="caution">
    <text evidence="4">The sequence shown here is derived from an EMBL/GenBank/DDBJ whole genome shotgun (WGS) entry which is preliminary data.</text>
</comment>
<reference evidence="4 5" key="1">
    <citation type="submission" date="2019-02" db="EMBL/GenBank/DDBJ databases">
        <title>Deep-cultivation of Planctomycetes and their phenomic and genomic characterization uncovers novel biology.</title>
        <authorList>
            <person name="Wiegand S."/>
            <person name="Jogler M."/>
            <person name="Boedeker C."/>
            <person name="Pinto D."/>
            <person name="Vollmers J."/>
            <person name="Rivas-Marin E."/>
            <person name="Kohn T."/>
            <person name="Peeters S.H."/>
            <person name="Heuer A."/>
            <person name="Rast P."/>
            <person name="Oberbeckmann S."/>
            <person name="Bunk B."/>
            <person name="Jeske O."/>
            <person name="Meyerdierks A."/>
            <person name="Storesund J.E."/>
            <person name="Kallscheuer N."/>
            <person name="Luecker S."/>
            <person name="Lage O.M."/>
            <person name="Pohl T."/>
            <person name="Merkel B.J."/>
            <person name="Hornburger P."/>
            <person name="Mueller R.-W."/>
            <person name="Bruemmer F."/>
            <person name="Labrenz M."/>
            <person name="Spormann A.M."/>
            <person name="Op Den Camp H."/>
            <person name="Overmann J."/>
            <person name="Amann R."/>
            <person name="Jetten M.S.M."/>
            <person name="Mascher T."/>
            <person name="Medema M.H."/>
            <person name="Devos D.P."/>
            <person name="Kaster A.-K."/>
            <person name="Ovreas L."/>
            <person name="Rohde M."/>
            <person name="Galperin M.Y."/>
            <person name="Jogler C."/>
        </authorList>
    </citation>
    <scope>NUCLEOTIDE SEQUENCE [LARGE SCALE GENOMIC DNA]</scope>
    <source>
        <strain evidence="4 5">Poly51</strain>
    </source>
</reference>
<evidence type="ECO:0000259" key="3">
    <source>
        <dbReference type="Pfam" id="PF18152"/>
    </source>
</evidence>
<dbReference type="NCBIfam" id="NF006421">
    <property type="entry name" value="PRK08673.1"/>
    <property type="match status" value="1"/>
</dbReference>
<dbReference type="NCBIfam" id="TIGR01361">
    <property type="entry name" value="DAHP_synth_Bsub"/>
    <property type="match status" value="1"/>
</dbReference>
<gene>
    <name evidence="4" type="primary">aroF</name>
    <name evidence="4" type="ORF">Poly51_16370</name>
</gene>
<protein>
    <submittedName>
        <fullName evidence="4">Phospho-2-dehydro-3-deoxyheptonate aldolase</fullName>
        <ecNumber evidence="4">2.5.1.54</ecNumber>
    </submittedName>
</protein>
<dbReference type="EC" id="2.5.1.54" evidence="4"/>
<sequence>MILILKHQATDDQIDHVLRRVEAMGLKHHLSRGTHRTIVGIIGDEEQLREEPLKAIPGVAQVVPVLPPYKLASLDAHPEPSVIEISGVKVGGGHLGMIAGPCSVEDRDRMFRIAERVVASGANLFRGGAFKPRTSPYAFQGLGEDGLKLLREVGDKFGVPVVTEVTDPRLVELVAQYADMLQVGARNMQNFALLTEVGKSHRPVLLKRGMSATVTDLLMCAEYILSQGNANVVLCERGVKSFDPATRNLFDVAAVPLVHGLSHLPIIVDPSHATGRPDLIPACAMAGLAAGADGVHIEVHDCPEEAKSDGPQALLPDQYDELAAQMKSLAGLLGKTISPLAAK</sequence>
<dbReference type="GO" id="GO:0009073">
    <property type="term" value="P:aromatic amino acid family biosynthetic process"/>
    <property type="evidence" value="ECO:0007669"/>
    <property type="project" value="InterPro"/>
</dbReference>
<evidence type="ECO:0000256" key="1">
    <source>
        <dbReference type="ARBA" id="ARBA00022679"/>
    </source>
</evidence>
<dbReference type="InterPro" id="IPR006268">
    <property type="entry name" value="DAHP_syn_2"/>
</dbReference>
<dbReference type="Pfam" id="PF00793">
    <property type="entry name" value="DAHP_synth_1"/>
    <property type="match status" value="1"/>
</dbReference>
<dbReference type="RefSeq" id="WP_146457244.1">
    <property type="nucleotide sequence ID" value="NZ_SJPW01000002.1"/>
</dbReference>
<feature type="domain" description="DAHP synthetase I/KDSA" evidence="2">
    <location>
        <begin position="87"/>
        <end position="329"/>
    </location>
</feature>
<dbReference type="OrthoDB" id="9780456at2"/>
<dbReference type="AlphaFoldDB" id="A0A5C6FDT7"/>
<dbReference type="Gene3D" id="3.20.20.70">
    <property type="entry name" value="Aldolase class I"/>
    <property type="match status" value="1"/>
</dbReference>